<evidence type="ECO:0000313" key="2">
    <source>
        <dbReference type="Proteomes" id="UP000499080"/>
    </source>
</evidence>
<reference evidence="1 2" key="1">
    <citation type="journal article" date="2019" name="Sci. Rep.">
        <title>Orb-weaving spider Araneus ventricosus genome elucidates the spidroin gene catalogue.</title>
        <authorList>
            <person name="Kono N."/>
            <person name="Nakamura H."/>
            <person name="Ohtoshi R."/>
            <person name="Moran D.A.P."/>
            <person name="Shinohara A."/>
            <person name="Yoshida Y."/>
            <person name="Fujiwara M."/>
            <person name="Mori M."/>
            <person name="Tomita M."/>
            <person name="Arakawa K."/>
        </authorList>
    </citation>
    <scope>NUCLEOTIDE SEQUENCE [LARGE SCALE GENOMIC DNA]</scope>
</reference>
<organism evidence="1 2">
    <name type="scientific">Araneus ventricosus</name>
    <name type="common">Orbweaver spider</name>
    <name type="synonym">Epeira ventricosa</name>
    <dbReference type="NCBI Taxonomy" id="182803"/>
    <lineage>
        <taxon>Eukaryota</taxon>
        <taxon>Metazoa</taxon>
        <taxon>Ecdysozoa</taxon>
        <taxon>Arthropoda</taxon>
        <taxon>Chelicerata</taxon>
        <taxon>Arachnida</taxon>
        <taxon>Araneae</taxon>
        <taxon>Araneomorphae</taxon>
        <taxon>Entelegynae</taxon>
        <taxon>Araneoidea</taxon>
        <taxon>Araneidae</taxon>
        <taxon>Araneus</taxon>
    </lineage>
</organism>
<dbReference type="Proteomes" id="UP000499080">
    <property type="component" value="Unassembled WGS sequence"/>
</dbReference>
<dbReference type="EMBL" id="BGPR01058366">
    <property type="protein sequence ID" value="GBO34523.1"/>
    <property type="molecule type" value="Genomic_DNA"/>
</dbReference>
<accession>A0A4Y2WA48</accession>
<evidence type="ECO:0000313" key="1">
    <source>
        <dbReference type="EMBL" id="GBO34523.1"/>
    </source>
</evidence>
<keyword evidence="2" id="KW-1185">Reference proteome</keyword>
<proteinExistence type="predicted"/>
<name>A0A4Y2WA48_ARAVE</name>
<dbReference type="AlphaFoldDB" id="A0A4Y2WA48"/>
<comment type="caution">
    <text evidence="1">The sequence shown here is derived from an EMBL/GenBank/DDBJ whole genome shotgun (WGS) entry which is preliminary data.</text>
</comment>
<sequence length="108" mass="12340">MRRCVRYNCCNGSAERCLTIRPLDPILHPEIPLLSAPVCFVFQHLKRFRADNISPVTTTCRRLSHVGSALRRRISFFVTGIQKLVSCDYDEQKLTRASISVVLFLRGC</sequence>
<protein>
    <submittedName>
        <fullName evidence="1">Uncharacterized protein</fullName>
    </submittedName>
</protein>
<gene>
    <name evidence="1" type="ORF">AVEN_23819_1</name>
</gene>